<name>A0A2P4X4T5_9STRA</name>
<comment type="caution">
    <text evidence="2">The sequence shown here is derived from an EMBL/GenBank/DDBJ whole genome shotgun (WGS) entry which is preliminary data.</text>
</comment>
<feature type="compositionally biased region" description="Basic and acidic residues" evidence="1">
    <location>
        <begin position="1"/>
        <end position="18"/>
    </location>
</feature>
<keyword evidence="3" id="KW-1185">Reference proteome</keyword>
<sequence length="31" mass="3431">MNRNMKVEDGDVLHRDANASDASLMETAQNP</sequence>
<evidence type="ECO:0000313" key="3">
    <source>
        <dbReference type="Proteomes" id="UP000237271"/>
    </source>
</evidence>
<reference evidence="2 3" key="1">
    <citation type="journal article" date="2017" name="Genome Biol. Evol.">
        <title>Phytophthora megakarya and P. palmivora, closely related causal agents of cacao black pod rot, underwent increases in genome sizes and gene numbers by different mechanisms.</title>
        <authorList>
            <person name="Ali S.S."/>
            <person name="Shao J."/>
            <person name="Lary D.J."/>
            <person name="Kronmiller B."/>
            <person name="Shen D."/>
            <person name="Strem M.D."/>
            <person name="Amoako-Attah I."/>
            <person name="Akrofi A.Y."/>
            <person name="Begoude B.A."/>
            <person name="Ten Hoopen G.M."/>
            <person name="Coulibaly K."/>
            <person name="Kebe B.I."/>
            <person name="Melnick R.L."/>
            <person name="Guiltinan M.J."/>
            <person name="Tyler B.M."/>
            <person name="Meinhardt L.W."/>
            <person name="Bailey B.A."/>
        </authorList>
    </citation>
    <scope>NUCLEOTIDE SEQUENCE [LARGE SCALE GENOMIC DNA]</scope>
    <source>
        <strain evidence="3">sbr112.9</strain>
    </source>
</reference>
<dbReference type="AlphaFoldDB" id="A0A2P4X4T5"/>
<dbReference type="Proteomes" id="UP000237271">
    <property type="component" value="Unassembled WGS sequence"/>
</dbReference>
<accession>A0A2P4X4T5</accession>
<dbReference type="EMBL" id="NCKW01016853">
    <property type="protein sequence ID" value="POM60564.1"/>
    <property type="molecule type" value="Genomic_DNA"/>
</dbReference>
<protein>
    <submittedName>
        <fullName evidence="2">Uncharacterized protein</fullName>
    </submittedName>
</protein>
<proteinExistence type="predicted"/>
<evidence type="ECO:0000313" key="2">
    <source>
        <dbReference type="EMBL" id="POM60564.1"/>
    </source>
</evidence>
<organism evidence="2 3">
    <name type="scientific">Phytophthora palmivora</name>
    <dbReference type="NCBI Taxonomy" id="4796"/>
    <lineage>
        <taxon>Eukaryota</taxon>
        <taxon>Sar</taxon>
        <taxon>Stramenopiles</taxon>
        <taxon>Oomycota</taxon>
        <taxon>Peronosporomycetes</taxon>
        <taxon>Peronosporales</taxon>
        <taxon>Peronosporaceae</taxon>
        <taxon>Phytophthora</taxon>
    </lineage>
</organism>
<gene>
    <name evidence="2" type="ORF">PHPALM_30561</name>
</gene>
<feature type="region of interest" description="Disordered" evidence="1">
    <location>
        <begin position="1"/>
        <end position="31"/>
    </location>
</feature>
<feature type="non-terminal residue" evidence="2">
    <location>
        <position position="31"/>
    </location>
</feature>
<evidence type="ECO:0000256" key="1">
    <source>
        <dbReference type="SAM" id="MobiDB-lite"/>
    </source>
</evidence>